<name>A0A2M4DB00_ANODA</name>
<sequence length="74" mass="8667">MPSARHPCRRMMFTILSTLRFVSTNMIALLSGWDEIFSSSINNRFSFSYSSQHSITCRMFSFAARFSEPMLIWM</sequence>
<organism evidence="1">
    <name type="scientific">Anopheles darlingi</name>
    <name type="common">Mosquito</name>
    <dbReference type="NCBI Taxonomy" id="43151"/>
    <lineage>
        <taxon>Eukaryota</taxon>
        <taxon>Metazoa</taxon>
        <taxon>Ecdysozoa</taxon>
        <taxon>Arthropoda</taxon>
        <taxon>Hexapoda</taxon>
        <taxon>Insecta</taxon>
        <taxon>Pterygota</taxon>
        <taxon>Neoptera</taxon>
        <taxon>Endopterygota</taxon>
        <taxon>Diptera</taxon>
        <taxon>Nematocera</taxon>
        <taxon>Culicoidea</taxon>
        <taxon>Culicidae</taxon>
        <taxon>Anophelinae</taxon>
        <taxon>Anopheles</taxon>
    </lineage>
</organism>
<dbReference type="AlphaFoldDB" id="A0A2M4DB00"/>
<dbReference type="EMBL" id="GGFL01010493">
    <property type="protein sequence ID" value="MBW74671.1"/>
    <property type="molecule type" value="Transcribed_RNA"/>
</dbReference>
<reference evidence="1" key="1">
    <citation type="submission" date="2018-01" db="EMBL/GenBank/DDBJ databases">
        <title>An insight into the sialome of Amazonian anophelines.</title>
        <authorList>
            <person name="Ribeiro J.M."/>
            <person name="Scarpassa V."/>
            <person name="Calvo E."/>
        </authorList>
    </citation>
    <scope>NUCLEOTIDE SEQUENCE</scope>
</reference>
<protein>
    <submittedName>
        <fullName evidence="1">Putative secreted protein</fullName>
    </submittedName>
</protein>
<proteinExistence type="predicted"/>
<accession>A0A2M4DB00</accession>
<evidence type="ECO:0000313" key="1">
    <source>
        <dbReference type="EMBL" id="MBW74671.1"/>
    </source>
</evidence>